<keyword evidence="2" id="KW-0479">Metal-binding</keyword>
<name>K9HC08_9PROT</name>
<sequence>MRLQLSTWPQVEDYLESSRGIIVPIGSTEQHGPTGLLGTDALCAEAVAVEAGKRAGIMVAPGIPVGMAVHHMTFAGSMTFRPSTLIAVVRDWVTGLAAHGFERFLFVNGHGGNIPTLQSAWYEIHCETREATDRGGKGRDLRFAVQNWWAGTQVKAYCDEVFGPADGSHATCGELSLMHFLYPDEAPTTAGLEPRVAPTSAYHDAEHFRRVHPDGRMGSDPSLANADHGGRLFDIAVTEALGRYETLMAEE</sequence>
<evidence type="ECO:0000256" key="4">
    <source>
        <dbReference type="ARBA" id="ARBA00022833"/>
    </source>
</evidence>
<dbReference type="GO" id="GO:0016811">
    <property type="term" value="F:hydrolase activity, acting on carbon-nitrogen (but not peptide) bonds, in linear amides"/>
    <property type="evidence" value="ECO:0007669"/>
    <property type="project" value="TreeGrafter"/>
</dbReference>
<dbReference type="Gene3D" id="3.40.50.10310">
    <property type="entry name" value="Creatininase"/>
    <property type="match status" value="1"/>
</dbReference>
<dbReference type="InterPro" id="IPR003785">
    <property type="entry name" value="Creatininase/forma_Hydrolase"/>
</dbReference>
<dbReference type="PANTHER" id="PTHR35005">
    <property type="entry name" value="3-DEHYDRO-SCYLLO-INOSOSE HYDROLASE"/>
    <property type="match status" value="1"/>
</dbReference>
<comment type="cofactor">
    <cofactor evidence="1">
        <name>Zn(2+)</name>
        <dbReference type="ChEBI" id="CHEBI:29105"/>
    </cofactor>
</comment>
<evidence type="ECO:0000256" key="1">
    <source>
        <dbReference type="ARBA" id="ARBA00001947"/>
    </source>
</evidence>
<dbReference type="OrthoDB" id="9801445at2"/>
<keyword evidence="7" id="KW-1185">Reference proteome</keyword>
<gene>
    <name evidence="6" type="ORF">C882_1079</name>
</gene>
<evidence type="ECO:0000256" key="3">
    <source>
        <dbReference type="ARBA" id="ARBA00022801"/>
    </source>
</evidence>
<dbReference type="SUPFAM" id="SSF102215">
    <property type="entry name" value="Creatininase"/>
    <property type="match status" value="1"/>
</dbReference>
<dbReference type="eggNOG" id="COG1402">
    <property type="taxonomic scope" value="Bacteria"/>
</dbReference>
<protein>
    <submittedName>
        <fullName evidence="6">Creatinine amidohydrolase</fullName>
    </submittedName>
</protein>
<reference evidence="6 7" key="1">
    <citation type="journal article" date="2013" name="Genome Announc.">
        <title>Draft Genome Sequence of an Alphaproteobacterium, Caenispirillum salinarum AK4(T), Isolated from a Solar Saltern.</title>
        <authorList>
            <person name="Khatri I."/>
            <person name="Singh A."/>
            <person name="Korpole S."/>
            <person name="Pinnaka A.K."/>
            <person name="Subramanian S."/>
        </authorList>
    </citation>
    <scope>NUCLEOTIDE SEQUENCE [LARGE SCALE GENOMIC DNA]</scope>
    <source>
        <strain evidence="6 7">AK4</strain>
    </source>
</reference>
<dbReference type="EMBL" id="ANHY01000017">
    <property type="protein sequence ID" value="EKV28078.1"/>
    <property type="molecule type" value="Genomic_DNA"/>
</dbReference>
<organism evidence="6 7">
    <name type="scientific">Caenispirillum salinarum AK4</name>
    <dbReference type="NCBI Taxonomy" id="1238182"/>
    <lineage>
        <taxon>Bacteria</taxon>
        <taxon>Pseudomonadati</taxon>
        <taxon>Pseudomonadota</taxon>
        <taxon>Alphaproteobacteria</taxon>
        <taxon>Rhodospirillales</taxon>
        <taxon>Novispirillaceae</taxon>
        <taxon>Caenispirillum</taxon>
    </lineage>
</organism>
<comment type="caution">
    <text evidence="6">The sequence shown here is derived from an EMBL/GenBank/DDBJ whole genome shotgun (WGS) entry which is preliminary data.</text>
</comment>
<dbReference type="GO" id="GO:0009231">
    <property type="term" value="P:riboflavin biosynthetic process"/>
    <property type="evidence" value="ECO:0007669"/>
    <property type="project" value="TreeGrafter"/>
</dbReference>
<dbReference type="GO" id="GO:0046872">
    <property type="term" value="F:metal ion binding"/>
    <property type="evidence" value="ECO:0007669"/>
    <property type="project" value="UniProtKB-KW"/>
</dbReference>
<dbReference type="STRING" id="1238182.C882_1079"/>
<comment type="similarity">
    <text evidence="5">Belongs to the creatininase superfamily.</text>
</comment>
<dbReference type="AlphaFoldDB" id="K9HC08"/>
<dbReference type="Proteomes" id="UP000009881">
    <property type="component" value="Unassembled WGS sequence"/>
</dbReference>
<proteinExistence type="inferred from homology"/>
<evidence type="ECO:0000313" key="7">
    <source>
        <dbReference type="Proteomes" id="UP000009881"/>
    </source>
</evidence>
<evidence type="ECO:0000256" key="5">
    <source>
        <dbReference type="ARBA" id="ARBA00024029"/>
    </source>
</evidence>
<dbReference type="InterPro" id="IPR024087">
    <property type="entry name" value="Creatininase-like_sf"/>
</dbReference>
<accession>K9HC08</accession>
<keyword evidence="3 6" id="KW-0378">Hydrolase</keyword>
<dbReference type="PANTHER" id="PTHR35005:SF1">
    <property type="entry name" value="2-AMINO-5-FORMYLAMINO-6-RIBOSYLAMINOPYRIMIDIN-4(3H)-ONE 5'-MONOPHOSPHATE DEFORMYLASE"/>
    <property type="match status" value="1"/>
</dbReference>
<evidence type="ECO:0000313" key="6">
    <source>
        <dbReference type="EMBL" id="EKV28078.1"/>
    </source>
</evidence>
<dbReference type="RefSeq" id="WP_009541735.1">
    <property type="nucleotide sequence ID" value="NZ_ANHY01000017.1"/>
</dbReference>
<dbReference type="PATRIC" id="fig|1238182.3.peg.3293"/>
<keyword evidence="4" id="KW-0862">Zinc</keyword>
<dbReference type="Pfam" id="PF02633">
    <property type="entry name" value="Creatininase"/>
    <property type="match status" value="1"/>
</dbReference>
<evidence type="ECO:0000256" key="2">
    <source>
        <dbReference type="ARBA" id="ARBA00022723"/>
    </source>
</evidence>